<dbReference type="Pfam" id="PF25989">
    <property type="entry name" value="YknX_C"/>
    <property type="match status" value="1"/>
</dbReference>
<dbReference type="InterPro" id="IPR050465">
    <property type="entry name" value="UPF0194_transport"/>
</dbReference>
<evidence type="ECO:0000259" key="7">
    <source>
        <dbReference type="Pfam" id="PF25989"/>
    </source>
</evidence>
<proteinExistence type="inferred from homology"/>
<dbReference type="GO" id="GO:0016020">
    <property type="term" value="C:membrane"/>
    <property type="evidence" value="ECO:0007669"/>
    <property type="project" value="InterPro"/>
</dbReference>
<evidence type="ECO:0000259" key="6">
    <source>
        <dbReference type="Pfam" id="PF25984"/>
    </source>
</evidence>
<comment type="similarity">
    <text evidence="2">Belongs to the membrane fusion protein (MFP) (TC 8.A.1) family.</text>
</comment>
<organism evidence="9 10">
    <name type="scientific">Streptococcus oralis</name>
    <dbReference type="NCBI Taxonomy" id="1303"/>
    <lineage>
        <taxon>Bacteria</taxon>
        <taxon>Bacillati</taxon>
        <taxon>Bacillota</taxon>
        <taxon>Bacilli</taxon>
        <taxon>Lactobacillales</taxon>
        <taxon>Streptococcaceae</taxon>
        <taxon>Streptococcus</taxon>
    </lineage>
</organism>
<evidence type="ECO:0000256" key="3">
    <source>
        <dbReference type="ARBA" id="ARBA00023054"/>
    </source>
</evidence>
<keyword evidence="5" id="KW-0472">Membrane</keyword>
<feature type="domain" description="YknX-like barrel-sandwich hybrid" evidence="6">
    <location>
        <begin position="71"/>
        <end position="224"/>
    </location>
</feature>
<dbReference type="Pfam" id="PF25990">
    <property type="entry name" value="Beta-barrel_YknX"/>
    <property type="match status" value="1"/>
</dbReference>
<evidence type="ECO:0000256" key="4">
    <source>
        <dbReference type="SAM" id="MobiDB-lite"/>
    </source>
</evidence>
<dbReference type="InterPro" id="IPR006143">
    <property type="entry name" value="RND_pump_MFP"/>
</dbReference>
<feature type="domain" description="YknX-like beta-barrel" evidence="8">
    <location>
        <begin position="229"/>
        <end position="314"/>
    </location>
</feature>
<evidence type="ECO:0000259" key="8">
    <source>
        <dbReference type="Pfam" id="PF25990"/>
    </source>
</evidence>
<accession>A0AAW7W5Z0</accession>
<evidence type="ECO:0000256" key="5">
    <source>
        <dbReference type="SAM" id="Phobius"/>
    </source>
</evidence>
<feature type="compositionally biased region" description="Basic and acidic residues" evidence="4">
    <location>
        <begin position="382"/>
        <end position="394"/>
    </location>
</feature>
<keyword evidence="3" id="KW-0175">Coiled coil</keyword>
<sequence>MKRNKKAKKWQLYTAIGVASAIVIGAAGILIFRQPSQSAVKEETSHIVTAKEGSVASSVLLSGTVTAKNEQYVYFDASKGDLDEILVSVGDKVEEGQALVKYSSADAQAAYDAADRAVAKADRHIEELNKARENASAAPASPQVPTEAGLPEQAQAATSSVSSIDSQISDAKDNRADAVTQLNKAQAQLDAATVLSTLEGTVVEVNRNVSKSPTGNSQVVVHVVSNENLQVKGELSEYNLANLSVGQEVTFTSKVYQDKSWTGKISYISDYPKNNGEAANAALGGNTGSKYPYTVDVTSDIGELKQGFSVSVEVKNKSKAILVPLTSVVTENDKNYVWVVDDQKKAKKVEVTLGNADADNQEITSGVTDGAKVISNPTSSLEEGKEVKADEKTN</sequence>
<dbReference type="InterPro" id="IPR058637">
    <property type="entry name" value="YknX-like_C"/>
</dbReference>
<feature type="region of interest" description="Disordered" evidence="4">
    <location>
        <begin position="131"/>
        <end position="169"/>
    </location>
</feature>
<dbReference type="Gene3D" id="2.40.420.20">
    <property type="match status" value="1"/>
</dbReference>
<dbReference type="PANTHER" id="PTHR32347">
    <property type="entry name" value="EFFLUX SYSTEM COMPONENT YKNX-RELATED"/>
    <property type="match status" value="1"/>
</dbReference>
<dbReference type="InterPro" id="IPR058639">
    <property type="entry name" value="BSH_YknX-like"/>
</dbReference>
<evidence type="ECO:0000256" key="2">
    <source>
        <dbReference type="ARBA" id="ARBA00009477"/>
    </source>
</evidence>
<dbReference type="NCBIfam" id="TIGR01730">
    <property type="entry name" value="RND_mfp"/>
    <property type="match status" value="1"/>
</dbReference>
<dbReference type="Gene3D" id="2.40.30.170">
    <property type="match status" value="1"/>
</dbReference>
<gene>
    <name evidence="9" type="ORF">Q4441_01980</name>
</gene>
<keyword evidence="5" id="KW-0812">Transmembrane</keyword>
<feature type="region of interest" description="Disordered" evidence="4">
    <location>
        <begin position="359"/>
        <end position="394"/>
    </location>
</feature>
<comment type="subcellular location">
    <subcellularLocation>
        <location evidence="1">Cell envelope</location>
    </subcellularLocation>
</comment>
<evidence type="ECO:0000313" key="9">
    <source>
        <dbReference type="EMBL" id="MDO6347352.1"/>
    </source>
</evidence>
<feature type="domain" description="YknX-like C-terminal permuted SH3-like" evidence="7">
    <location>
        <begin position="321"/>
        <end position="388"/>
    </location>
</feature>
<dbReference type="AlphaFoldDB" id="A0AAW7W5Z0"/>
<reference evidence="9" key="1">
    <citation type="submission" date="2023-07" db="EMBL/GenBank/DDBJ databases">
        <title>Whole Genome Sequencing of Colonoscopy isolates.</title>
        <authorList>
            <person name="Surve S.V."/>
            <person name="Valls R.A."/>
            <person name="Barrak K.E."/>
            <person name="Gardner T.B."/>
            <person name="O'Toole G.A."/>
        </authorList>
    </citation>
    <scope>NUCLEOTIDE SEQUENCE</scope>
    <source>
        <strain evidence="9">GP0012</strain>
    </source>
</reference>
<dbReference type="GO" id="GO:0030313">
    <property type="term" value="C:cell envelope"/>
    <property type="evidence" value="ECO:0007669"/>
    <property type="project" value="UniProtKB-SubCell"/>
</dbReference>
<evidence type="ECO:0000256" key="1">
    <source>
        <dbReference type="ARBA" id="ARBA00004196"/>
    </source>
</evidence>
<name>A0AAW7W5Z0_STROR</name>
<dbReference type="GO" id="GO:0022857">
    <property type="term" value="F:transmembrane transporter activity"/>
    <property type="evidence" value="ECO:0007669"/>
    <property type="project" value="InterPro"/>
</dbReference>
<dbReference type="InterPro" id="IPR058636">
    <property type="entry name" value="Beta-barrel_YknX"/>
</dbReference>
<dbReference type="Gene3D" id="2.40.50.100">
    <property type="match status" value="1"/>
</dbReference>
<dbReference type="EMBL" id="JAUONQ010000001">
    <property type="protein sequence ID" value="MDO6347352.1"/>
    <property type="molecule type" value="Genomic_DNA"/>
</dbReference>
<keyword evidence="5" id="KW-1133">Transmembrane helix</keyword>
<dbReference type="RefSeq" id="WP_303431019.1">
    <property type="nucleotide sequence ID" value="NZ_JAUONO010000001.1"/>
</dbReference>
<protein>
    <submittedName>
        <fullName evidence="9">Efflux RND transporter periplasmic adaptor subunit</fullName>
    </submittedName>
</protein>
<dbReference type="Proteomes" id="UP001170022">
    <property type="component" value="Unassembled WGS sequence"/>
</dbReference>
<feature type="transmembrane region" description="Helical" evidence="5">
    <location>
        <begin position="12"/>
        <end position="32"/>
    </location>
</feature>
<evidence type="ECO:0000313" key="10">
    <source>
        <dbReference type="Proteomes" id="UP001170022"/>
    </source>
</evidence>
<feature type="compositionally biased region" description="Low complexity" evidence="4">
    <location>
        <begin position="159"/>
        <end position="169"/>
    </location>
</feature>
<comment type="caution">
    <text evidence="9">The sequence shown here is derived from an EMBL/GenBank/DDBJ whole genome shotgun (WGS) entry which is preliminary data.</text>
</comment>
<dbReference type="PANTHER" id="PTHR32347:SF14">
    <property type="entry name" value="EFFLUX SYSTEM COMPONENT YKNX-RELATED"/>
    <property type="match status" value="1"/>
</dbReference>
<dbReference type="Pfam" id="PF25984">
    <property type="entry name" value="BSH_YknX"/>
    <property type="match status" value="1"/>
</dbReference>